<protein>
    <recommendedName>
        <fullName evidence="3">NAD(P)-binding domain-containing protein</fullName>
    </recommendedName>
</protein>
<evidence type="ECO:0000313" key="1">
    <source>
        <dbReference type="EMBL" id="KIO27892.1"/>
    </source>
</evidence>
<evidence type="ECO:0000313" key="2">
    <source>
        <dbReference type="Proteomes" id="UP000054248"/>
    </source>
</evidence>
<proteinExistence type="predicted"/>
<dbReference type="Gene3D" id="3.40.50.720">
    <property type="entry name" value="NAD(P)-binding Rossmann-like Domain"/>
    <property type="match status" value="1"/>
</dbReference>
<dbReference type="OrthoDB" id="63935at2759"/>
<dbReference type="HOGENOM" id="CLU_066707_1_0_1"/>
<dbReference type="Proteomes" id="UP000054248">
    <property type="component" value="Unassembled WGS sequence"/>
</dbReference>
<dbReference type="InterPro" id="IPR036291">
    <property type="entry name" value="NAD(P)-bd_dom_sf"/>
</dbReference>
<name>A0A0C3M2H8_9AGAM</name>
<organism evidence="1 2">
    <name type="scientific">Tulasnella calospora MUT 4182</name>
    <dbReference type="NCBI Taxonomy" id="1051891"/>
    <lineage>
        <taxon>Eukaryota</taxon>
        <taxon>Fungi</taxon>
        <taxon>Dikarya</taxon>
        <taxon>Basidiomycota</taxon>
        <taxon>Agaricomycotina</taxon>
        <taxon>Agaricomycetes</taxon>
        <taxon>Cantharellales</taxon>
        <taxon>Tulasnellaceae</taxon>
        <taxon>Tulasnella</taxon>
    </lineage>
</organism>
<reference evidence="1 2" key="1">
    <citation type="submission" date="2014-04" db="EMBL/GenBank/DDBJ databases">
        <authorList>
            <consortium name="DOE Joint Genome Institute"/>
            <person name="Kuo A."/>
            <person name="Girlanda M."/>
            <person name="Perotto S."/>
            <person name="Kohler A."/>
            <person name="Nagy L.G."/>
            <person name="Floudas D."/>
            <person name="Copeland A."/>
            <person name="Barry K.W."/>
            <person name="Cichocki N."/>
            <person name="Veneault-Fourrey C."/>
            <person name="LaButti K."/>
            <person name="Lindquist E.A."/>
            <person name="Lipzen A."/>
            <person name="Lundell T."/>
            <person name="Morin E."/>
            <person name="Murat C."/>
            <person name="Sun H."/>
            <person name="Tunlid A."/>
            <person name="Henrissat B."/>
            <person name="Grigoriev I.V."/>
            <person name="Hibbett D.S."/>
            <person name="Martin F."/>
            <person name="Nordberg H.P."/>
            <person name="Cantor M.N."/>
            <person name="Hua S.X."/>
        </authorList>
    </citation>
    <scope>NUCLEOTIDE SEQUENCE [LARGE SCALE GENOMIC DNA]</scope>
    <source>
        <strain evidence="1 2">MUT 4182</strain>
    </source>
</reference>
<gene>
    <name evidence="1" type="ORF">M407DRAFT_231914</name>
</gene>
<keyword evidence="2" id="KW-1185">Reference proteome</keyword>
<dbReference type="PANTHER" id="PTHR15020">
    <property type="entry name" value="FLAVIN REDUCTASE-RELATED"/>
    <property type="match status" value="1"/>
</dbReference>
<dbReference type="PANTHER" id="PTHR15020:SF50">
    <property type="entry name" value="UPF0659 PROTEIN YMR090W"/>
    <property type="match status" value="1"/>
</dbReference>
<evidence type="ECO:0008006" key="3">
    <source>
        <dbReference type="Google" id="ProtNLM"/>
    </source>
</evidence>
<dbReference type="AlphaFoldDB" id="A0A0C3M2H8"/>
<dbReference type="SUPFAM" id="SSF51735">
    <property type="entry name" value="NAD(P)-binding Rossmann-fold domains"/>
    <property type="match status" value="1"/>
</dbReference>
<reference evidence="2" key="2">
    <citation type="submission" date="2015-01" db="EMBL/GenBank/DDBJ databases">
        <title>Evolutionary Origins and Diversification of the Mycorrhizal Mutualists.</title>
        <authorList>
            <consortium name="DOE Joint Genome Institute"/>
            <consortium name="Mycorrhizal Genomics Consortium"/>
            <person name="Kohler A."/>
            <person name="Kuo A."/>
            <person name="Nagy L.G."/>
            <person name="Floudas D."/>
            <person name="Copeland A."/>
            <person name="Barry K.W."/>
            <person name="Cichocki N."/>
            <person name="Veneault-Fourrey C."/>
            <person name="LaButti K."/>
            <person name="Lindquist E.A."/>
            <person name="Lipzen A."/>
            <person name="Lundell T."/>
            <person name="Morin E."/>
            <person name="Murat C."/>
            <person name="Riley R."/>
            <person name="Ohm R."/>
            <person name="Sun H."/>
            <person name="Tunlid A."/>
            <person name="Henrissat B."/>
            <person name="Grigoriev I.V."/>
            <person name="Hibbett D.S."/>
            <person name="Martin F."/>
        </authorList>
    </citation>
    <scope>NUCLEOTIDE SEQUENCE [LARGE SCALE GENOMIC DNA]</scope>
    <source>
        <strain evidence="2">MUT 4182</strain>
    </source>
</reference>
<dbReference type="EMBL" id="KN823001">
    <property type="protein sequence ID" value="KIO27892.1"/>
    <property type="molecule type" value="Genomic_DNA"/>
</dbReference>
<sequence>MKVFAVGASRNVGYYSSLSLLKAGHTVAFQLRNPSCFDNDTEIQPFVASGHVKLIKGDAMVEEEVRNAWAEANADGVAVDLVLVTIGPPQKFTLTKGWVIDPLNLCSASILNVLSVLPRDPAQQQPRVIAVTSVGVTKESHAKLPFLFKGIYAMLAVPHADKLGMEKAIYWSAGWECTLLPEGWKERLGGSEGWLKSAVIVRPTMLTDGVEKAKYKTGENLSGLYSISRKDVAHFIVNDISQNWEKWDGKAVAIGY</sequence>
<accession>A0A0C3M2H8</accession>